<feature type="repeat" description="TPR" evidence="7">
    <location>
        <begin position="226"/>
        <end position="259"/>
    </location>
</feature>
<keyword evidence="8" id="KW-0812">Transmembrane</keyword>
<dbReference type="InterPro" id="IPR036890">
    <property type="entry name" value="HATPase_C_sf"/>
</dbReference>
<keyword evidence="11" id="KW-1185">Reference proteome</keyword>
<organism evidence="10 11">
    <name type="scientific">Corallincola holothuriorum</name>
    <dbReference type="NCBI Taxonomy" id="2282215"/>
    <lineage>
        <taxon>Bacteria</taxon>
        <taxon>Pseudomonadati</taxon>
        <taxon>Pseudomonadota</taxon>
        <taxon>Gammaproteobacteria</taxon>
        <taxon>Alteromonadales</taxon>
        <taxon>Psychromonadaceae</taxon>
        <taxon>Corallincola</taxon>
    </lineage>
</organism>
<dbReference type="FunFam" id="3.30.565.10:FF:000006">
    <property type="entry name" value="Sensor histidine kinase WalK"/>
    <property type="match status" value="1"/>
</dbReference>
<dbReference type="PROSITE" id="PS50293">
    <property type="entry name" value="TPR_REGION"/>
    <property type="match status" value="1"/>
</dbReference>
<dbReference type="SMART" id="SM00387">
    <property type="entry name" value="HATPase_c"/>
    <property type="match status" value="1"/>
</dbReference>
<dbReference type="InterPro" id="IPR005467">
    <property type="entry name" value="His_kinase_dom"/>
</dbReference>
<dbReference type="Pfam" id="PF13424">
    <property type="entry name" value="TPR_12"/>
    <property type="match status" value="1"/>
</dbReference>
<dbReference type="InterPro" id="IPR004358">
    <property type="entry name" value="Sig_transdc_His_kin-like_C"/>
</dbReference>
<evidence type="ECO:0000256" key="2">
    <source>
        <dbReference type="ARBA" id="ARBA00012438"/>
    </source>
</evidence>
<dbReference type="GO" id="GO:0000155">
    <property type="term" value="F:phosphorelay sensor kinase activity"/>
    <property type="evidence" value="ECO:0007669"/>
    <property type="project" value="InterPro"/>
</dbReference>
<dbReference type="OrthoDB" id="6284090at2"/>
<dbReference type="Pfam" id="PF00512">
    <property type="entry name" value="HisKA"/>
    <property type="match status" value="1"/>
</dbReference>
<gene>
    <name evidence="10" type="ORF">DU002_11825</name>
</gene>
<keyword evidence="8" id="KW-0472">Membrane</keyword>
<keyword evidence="5" id="KW-0418">Kinase</keyword>
<evidence type="ECO:0000313" key="11">
    <source>
        <dbReference type="Proteomes" id="UP000252558"/>
    </source>
</evidence>
<protein>
    <recommendedName>
        <fullName evidence="2">histidine kinase</fullName>
        <ecNumber evidence="2">2.7.13.3</ecNumber>
    </recommendedName>
</protein>
<dbReference type="SUPFAM" id="SSF47384">
    <property type="entry name" value="Homodimeric domain of signal transducing histidine kinase"/>
    <property type="match status" value="1"/>
</dbReference>
<dbReference type="Gene3D" id="1.25.40.10">
    <property type="entry name" value="Tetratricopeptide repeat domain"/>
    <property type="match status" value="3"/>
</dbReference>
<dbReference type="InterPro" id="IPR003661">
    <property type="entry name" value="HisK_dim/P_dom"/>
</dbReference>
<dbReference type="InterPro" id="IPR003594">
    <property type="entry name" value="HATPase_dom"/>
</dbReference>
<dbReference type="InterPro" id="IPR019734">
    <property type="entry name" value="TPR_rpt"/>
</dbReference>
<dbReference type="Gene3D" id="3.30.565.10">
    <property type="entry name" value="Histidine kinase-like ATPase, C-terminal domain"/>
    <property type="match status" value="1"/>
</dbReference>
<dbReference type="PRINTS" id="PR00344">
    <property type="entry name" value="BCTRLSENSOR"/>
</dbReference>
<dbReference type="SUPFAM" id="SSF55874">
    <property type="entry name" value="ATPase domain of HSP90 chaperone/DNA topoisomerase II/histidine kinase"/>
    <property type="match status" value="1"/>
</dbReference>
<dbReference type="Proteomes" id="UP000252558">
    <property type="component" value="Unassembled WGS sequence"/>
</dbReference>
<comment type="caution">
    <text evidence="10">The sequence shown here is derived from an EMBL/GenBank/DDBJ whole genome shotgun (WGS) entry which is preliminary data.</text>
</comment>
<dbReference type="GO" id="GO:0005886">
    <property type="term" value="C:plasma membrane"/>
    <property type="evidence" value="ECO:0007669"/>
    <property type="project" value="UniProtKB-ARBA"/>
</dbReference>
<reference evidence="10 11" key="1">
    <citation type="submission" date="2018-07" db="EMBL/GenBank/DDBJ databases">
        <title>Corallincola holothuriorum sp. nov., a new facultative anaerobe isolated from sea cucumber Apostichopus japonicus.</title>
        <authorList>
            <person name="Xia H."/>
        </authorList>
    </citation>
    <scope>NUCLEOTIDE SEQUENCE [LARGE SCALE GENOMIC DNA]</scope>
    <source>
        <strain evidence="10 11">C4</strain>
    </source>
</reference>
<sequence>MLRYFVPLIILLCYAKLVWADEQSQPLPEELVADNTLSAEQISSRVTLIESYLTAGHYNQQPHVRLEAMDRLVQLLRTTGRLKQAEQYNLQLLGDSVEQRQPSYQIRAENNLGNIAYTRSNYLKAIAHFKTALSLAEQTDSRRAVARANLNVARGLRAISRLSEVQPYAQKGLTLSQEVGYLDGVLSANTLLSQLFEKRGQYDLALSYMQKNLALETELNDERGIASTLYNIGSLYIDTGDFERAESYFNQALNIDKKYDNASDIGHDYMKLGILAGERKQWEQSTRLLLQALEKFKSIDANRNQGWALINLGRSYTRQGQYLLAEGVLKQGIDKATTAEDKHLVALGQRFEAELAGKLKQFDRAHALVDRALVKAIEEEDLDGLAKLYLLRSELFELENMPFKALKAYKESALVEKKLFGQGKNLTIGHLQASVESLNKEHKISLLEKDRALQQAVAKQHKLERNRLITVQIFSILILIGLILYLYSKRRVAQLKNQVMEEAIARKNNLLAEVSHELRTPLAVLKLQLEGLEYDLVDDRQGAYRKLHGKIAELNQLIHDIYQLARADSGLLELNFQTLPALELLEEAGDEFQELGEDAGFDIEVRLNIDAQLHIDVDAVRFKQVLVNLLRNSIRYTDTPGCIRLLARQQAHELHIRVEDSAPGVMNEDLPRLFERLFRAEGSRSRDTGGSGLGLSICKSLVEAHSGTIAAARSKRGGLRIDIRLPISTAMG</sequence>
<feature type="transmembrane region" description="Helical" evidence="8">
    <location>
        <begin position="468"/>
        <end position="487"/>
    </location>
</feature>
<dbReference type="InterPro" id="IPR011990">
    <property type="entry name" value="TPR-like_helical_dom_sf"/>
</dbReference>
<dbReference type="EC" id="2.7.13.3" evidence="2"/>
<evidence type="ECO:0000256" key="7">
    <source>
        <dbReference type="PROSITE-ProRule" id="PRU00339"/>
    </source>
</evidence>
<keyword evidence="8" id="KW-1133">Transmembrane helix</keyword>
<dbReference type="AlphaFoldDB" id="A0A368NG22"/>
<evidence type="ECO:0000256" key="8">
    <source>
        <dbReference type="SAM" id="Phobius"/>
    </source>
</evidence>
<keyword evidence="7" id="KW-0802">TPR repeat</keyword>
<proteinExistence type="predicted"/>
<dbReference type="PANTHER" id="PTHR43711">
    <property type="entry name" value="TWO-COMPONENT HISTIDINE KINASE"/>
    <property type="match status" value="1"/>
</dbReference>
<dbReference type="SMART" id="SM00388">
    <property type="entry name" value="HisKA"/>
    <property type="match status" value="1"/>
</dbReference>
<dbReference type="CDD" id="cd00082">
    <property type="entry name" value="HisKA"/>
    <property type="match status" value="1"/>
</dbReference>
<dbReference type="Gene3D" id="1.10.287.130">
    <property type="match status" value="1"/>
</dbReference>
<dbReference type="SMART" id="SM00028">
    <property type="entry name" value="TPR"/>
    <property type="match status" value="6"/>
</dbReference>
<keyword evidence="6" id="KW-0902">Two-component regulatory system</keyword>
<accession>A0A368NG22</accession>
<keyword evidence="3" id="KW-0597">Phosphoprotein</keyword>
<evidence type="ECO:0000259" key="9">
    <source>
        <dbReference type="PROSITE" id="PS50109"/>
    </source>
</evidence>
<evidence type="ECO:0000256" key="6">
    <source>
        <dbReference type="ARBA" id="ARBA00023012"/>
    </source>
</evidence>
<dbReference type="SUPFAM" id="SSF48452">
    <property type="entry name" value="TPR-like"/>
    <property type="match status" value="2"/>
</dbReference>
<dbReference type="Pfam" id="PF02518">
    <property type="entry name" value="HATPase_c"/>
    <property type="match status" value="1"/>
</dbReference>
<evidence type="ECO:0000313" key="10">
    <source>
        <dbReference type="EMBL" id="RCU49597.1"/>
    </source>
</evidence>
<dbReference type="PROSITE" id="PS50005">
    <property type="entry name" value="TPR"/>
    <property type="match status" value="2"/>
</dbReference>
<name>A0A368NG22_9GAMM</name>
<dbReference type="PROSITE" id="PS50109">
    <property type="entry name" value="HIS_KIN"/>
    <property type="match status" value="1"/>
</dbReference>
<keyword evidence="4" id="KW-0808">Transferase</keyword>
<comment type="catalytic activity">
    <reaction evidence="1">
        <text>ATP + protein L-histidine = ADP + protein N-phospho-L-histidine.</text>
        <dbReference type="EC" id="2.7.13.3"/>
    </reaction>
</comment>
<evidence type="ECO:0000256" key="5">
    <source>
        <dbReference type="ARBA" id="ARBA00022777"/>
    </source>
</evidence>
<evidence type="ECO:0000256" key="3">
    <source>
        <dbReference type="ARBA" id="ARBA00022553"/>
    </source>
</evidence>
<evidence type="ECO:0000256" key="4">
    <source>
        <dbReference type="ARBA" id="ARBA00022679"/>
    </source>
</evidence>
<dbReference type="InterPro" id="IPR036097">
    <property type="entry name" value="HisK_dim/P_sf"/>
</dbReference>
<evidence type="ECO:0000256" key="1">
    <source>
        <dbReference type="ARBA" id="ARBA00000085"/>
    </source>
</evidence>
<dbReference type="RefSeq" id="WP_114338592.1">
    <property type="nucleotide sequence ID" value="NZ_QPID01000006.1"/>
</dbReference>
<dbReference type="InterPro" id="IPR050736">
    <property type="entry name" value="Sensor_HK_Regulatory"/>
</dbReference>
<dbReference type="EMBL" id="QPID01000006">
    <property type="protein sequence ID" value="RCU49597.1"/>
    <property type="molecule type" value="Genomic_DNA"/>
</dbReference>
<feature type="domain" description="Histidine kinase" evidence="9">
    <location>
        <begin position="513"/>
        <end position="729"/>
    </location>
</feature>
<feature type="repeat" description="TPR" evidence="7">
    <location>
        <begin position="106"/>
        <end position="139"/>
    </location>
</feature>
<dbReference type="PANTHER" id="PTHR43711:SF1">
    <property type="entry name" value="HISTIDINE KINASE 1"/>
    <property type="match status" value="1"/>
</dbReference>